<reference evidence="3" key="2">
    <citation type="submission" date="2021-04" db="EMBL/GenBank/DDBJ databases">
        <authorList>
            <person name="Podell S."/>
        </authorList>
    </citation>
    <scope>NUCLEOTIDE SEQUENCE</scope>
    <source>
        <strain evidence="3">Hildebrandi</strain>
    </source>
</reference>
<feature type="compositionally biased region" description="Low complexity" evidence="1">
    <location>
        <begin position="51"/>
        <end position="62"/>
    </location>
</feature>
<feature type="region of interest" description="Disordered" evidence="1">
    <location>
        <begin position="34"/>
        <end position="62"/>
    </location>
</feature>
<feature type="signal peptide" evidence="2">
    <location>
        <begin position="1"/>
        <end position="27"/>
    </location>
</feature>
<reference evidence="3" key="1">
    <citation type="journal article" date="2021" name="Sci. Rep.">
        <title>Diploid genomic architecture of Nitzschia inconspicua, an elite biomass production diatom.</title>
        <authorList>
            <person name="Oliver A."/>
            <person name="Podell S."/>
            <person name="Pinowska A."/>
            <person name="Traller J.C."/>
            <person name="Smith S.R."/>
            <person name="McClure R."/>
            <person name="Beliaev A."/>
            <person name="Bohutskyi P."/>
            <person name="Hill E.A."/>
            <person name="Rabines A."/>
            <person name="Zheng H."/>
            <person name="Allen L.Z."/>
            <person name="Kuo A."/>
            <person name="Grigoriev I.V."/>
            <person name="Allen A.E."/>
            <person name="Hazlebeck D."/>
            <person name="Allen E.E."/>
        </authorList>
    </citation>
    <scope>NUCLEOTIDE SEQUENCE</scope>
    <source>
        <strain evidence="3">Hildebrandi</strain>
    </source>
</reference>
<dbReference type="Proteomes" id="UP000693970">
    <property type="component" value="Unassembled WGS sequence"/>
</dbReference>
<feature type="region of interest" description="Disordered" evidence="1">
    <location>
        <begin position="141"/>
        <end position="174"/>
    </location>
</feature>
<evidence type="ECO:0000256" key="1">
    <source>
        <dbReference type="SAM" id="MobiDB-lite"/>
    </source>
</evidence>
<feature type="compositionally biased region" description="Polar residues" evidence="1">
    <location>
        <begin position="34"/>
        <end position="50"/>
    </location>
</feature>
<dbReference type="OrthoDB" id="39834at2759"/>
<protein>
    <submittedName>
        <fullName evidence="3">Uncharacterized protein</fullName>
    </submittedName>
</protein>
<evidence type="ECO:0000313" key="3">
    <source>
        <dbReference type="EMBL" id="KAG7365888.1"/>
    </source>
</evidence>
<organism evidence="3 4">
    <name type="scientific">Nitzschia inconspicua</name>
    <dbReference type="NCBI Taxonomy" id="303405"/>
    <lineage>
        <taxon>Eukaryota</taxon>
        <taxon>Sar</taxon>
        <taxon>Stramenopiles</taxon>
        <taxon>Ochrophyta</taxon>
        <taxon>Bacillariophyta</taxon>
        <taxon>Bacillariophyceae</taxon>
        <taxon>Bacillariophycidae</taxon>
        <taxon>Bacillariales</taxon>
        <taxon>Bacillariaceae</taxon>
        <taxon>Nitzschia</taxon>
    </lineage>
</organism>
<gene>
    <name evidence="3" type="ORF">IV203_028558</name>
</gene>
<name>A0A9K3LP48_9STRA</name>
<dbReference type="AlphaFoldDB" id="A0A9K3LP48"/>
<keyword evidence="2" id="KW-0732">Signal</keyword>
<comment type="caution">
    <text evidence="3">The sequence shown here is derived from an EMBL/GenBank/DDBJ whole genome shotgun (WGS) entry which is preliminary data.</text>
</comment>
<evidence type="ECO:0000313" key="4">
    <source>
        <dbReference type="Proteomes" id="UP000693970"/>
    </source>
</evidence>
<keyword evidence="4" id="KW-1185">Reference proteome</keyword>
<proteinExistence type="predicted"/>
<dbReference type="EMBL" id="JAGRRH010000007">
    <property type="protein sequence ID" value="KAG7365888.1"/>
    <property type="molecule type" value="Genomic_DNA"/>
</dbReference>
<accession>A0A9K3LP48</accession>
<evidence type="ECO:0000256" key="2">
    <source>
        <dbReference type="SAM" id="SignalP"/>
    </source>
</evidence>
<sequence length="386" mass="41994">MMKTPTLATRSFLACLVFAEIVWTFQALSSHPTWTRSSSRRQLTGQQHSKLSLTNTDDNNNNSMIVNDRRSFLHSVTTTVLATGGGLLSLPQTALAGIDVSGLPVEGGIGGGGGGNPNLVQQLKAYDGSGTTRVREIKSMSTMTTGGESSPIIPSTAASASSSPRNDNNDDNRSPIATWAYRYNPGVGATLTRTGTFGNLYRYSDNLEAPSKSKRRSIGVQFEFPADWLQLDRSVGGVQYVDQRNGDKLYVFRAPLPKGSDDSSTTSTTYDLTTLPKNYIADAIFSPNGSFVRSGQTVQDYSVSRAQVLSDCPTGMCAPHRRFKLKFSTVTGNGLQVERRGLVDAYQVDQDIYMIMTSSNAAKFEQKDSRERETVENIVNSFIIDV</sequence>
<feature type="chain" id="PRO_5039948123" evidence="2">
    <location>
        <begin position="28"/>
        <end position="386"/>
    </location>
</feature>
<feature type="compositionally biased region" description="Low complexity" evidence="1">
    <location>
        <begin position="141"/>
        <end position="166"/>
    </location>
</feature>